<dbReference type="EMBL" id="KI631456">
    <property type="protein sequence ID" value="EYU27484.1"/>
    <property type="molecule type" value="Genomic_DNA"/>
</dbReference>
<dbReference type="STRING" id="4155.A0A022QIW7"/>
<sequence>MGNLHTTISSRFFGSKSHAEESDQTLLHYMSEKRSTFHSFIYETVLGLVQKLRFVFSLLRPRSKPPNPILPIQNPAPIITTSNGSSDFSTVTDDQESHCEKIIIVESSQQSPAPENNPATAAGNEISAGHVRNAVPFVLLEDESTEVVTSSSQGKCEEEDRRREEEVVMVKKTAVVVDEGRWIKHYSSRHEILVVGDGDFSFSASLAVAFGRASNIIATSLDSKNFLKKNYWNAKSNIEELRSRGCKVIHGVDATDMASHHLLGHLNFDRIVYNFPYAGFFDHLSRKSQLRRHRRLVSLFLKNAKQMINEDGEIHISHKTNGFHEEWKLVSIASSHGLRLIESVDFDLDDYPGYNTKYGFG</sequence>
<dbReference type="SUPFAM" id="SSF53335">
    <property type="entry name" value="S-adenosyl-L-methionine-dependent methyltransferases"/>
    <property type="match status" value="1"/>
</dbReference>
<dbReference type="InterPro" id="IPR029063">
    <property type="entry name" value="SAM-dependent_MTases_sf"/>
</dbReference>
<keyword evidence="3" id="KW-1185">Reference proteome</keyword>
<evidence type="ECO:0000313" key="3">
    <source>
        <dbReference type="Proteomes" id="UP000030748"/>
    </source>
</evidence>
<proteinExistence type="predicted"/>
<feature type="non-terminal residue" evidence="2">
    <location>
        <position position="361"/>
    </location>
</feature>
<dbReference type="AlphaFoldDB" id="A0A022QIW7"/>
<evidence type="ECO:0000313" key="2">
    <source>
        <dbReference type="EMBL" id="EYU27484.1"/>
    </source>
</evidence>
<dbReference type="Proteomes" id="UP000030748">
    <property type="component" value="Unassembled WGS sequence"/>
</dbReference>
<dbReference type="PANTHER" id="PTHR11538">
    <property type="entry name" value="PHENYLALANYL-TRNA SYNTHETASE"/>
    <property type="match status" value="1"/>
</dbReference>
<feature type="domain" description="25S rRNA (uridine-N(3))-methyltransferase BMT5-like" evidence="1">
    <location>
        <begin position="193"/>
        <end position="357"/>
    </location>
</feature>
<dbReference type="GO" id="GO:0070475">
    <property type="term" value="P:rRNA base methylation"/>
    <property type="evidence" value="ECO:0000318"/>
    <property type="project" value="GO_Central"/>
</dbReference>
<name>A0A022QIW7_ERYGU</name>
<dbReference type="PANTHER" id="PTHR11538:SF70">
    <property type="entry name" value="25S RRNA (URIDINE-N(3))-METHYLTRANSFERASE BMT5-LIKE DOMAIN-CONTAINING PROTEIN"/>
    <property type="match status" value="1"/>
</dbReference>
<dbReference type="Pfam" id="PF10354">
    <property type="entry name" value="BMT5-like"/>
    <property type="match status" value="1"/>
</dbReference>
<dbReference type="GO" id="GO:0070042">
    <property type="term" value="F:rRNA (uridine-N3-)-methyltransferase activity"/>
    <property type="evidence" value="ECO:0000318"/>
    <property type="project" value="GO_Central"/>
</dbReference>
<protein>
    <recommendedName>
        <fullName evidence="1">25S rRNA (uridine-N(3))-methyltransferase BMT5-like domain-containing protein</fullName>
    </recommendedName>
</protein>
<organism evidence="2 3">
    <name type="scientific">Erythranthe guttata</name>
    <name type="common">Yellow monkey flower</name>
    <name type="synonym">Mimulus guttatus</name>
    <dbReference type="NCBI Taxonomy" id="4155"/>
    <lineage>
        <taxon>Eukaryota</taxon>
        <taxon>Viridiplantae</taxon>
        <taxon>Streptophyta</taxon>
        <taxon>Embryophyta</taxon>
        <taxon>Tracheophyta</taxon>
        <taxon>Spermatophyta</taxon>
        <taxon>Magnoliopsida</taxon>
        <taxon>eudicotyledons</taxon>
        <taxon>Gunneridae</taxon>
        <taxon>Pentapetalae</taxon>
        <taxon>asterids</taxon>
        <taxon>lamiids</taxon>
        <taxon>Lamiales</taxon>
        <taxon>Phrymaceae</taxon>
        <taxon>Erythranthe</taxon>
    </lineage>
</organism>
<gene>
    <name evidence="2" type="ORF">MIMGU_mgv1a019355mg</name>
</gene>
<dbReference type="InterPro" id="IPR019446">
    <property type="entry name" value="BMT5-like"/>
</dbReference>
<dbReference type="GO" id="GO:0005737">
    <property type="term" value="C:cytoplasm"/>
    <property type="evidence" value="ECO:0000318"/>
    <property type="project" value="GO_Central"/>
</dbReference>
<evidence type="ECO:0000259" key="1">
    <source>
        <dbReference type="Pfam" id="PF10354"/>
    </source>
</evidence>
<accession>A0A022QIW7</accession>
<reference evidence="2 3" key="1">
    <citation type="journal article" date="2013" name="Proc. Natl. Acad. Sci. U.S.A.">
        <title>Fine-scale variation in meiotic recombination in Mimulus inferred from population shotgun sequencing.</title>
        <authorList>
            <person name="Hellsten U."/>
            <person name="Wright K.M."/>
            <person name="Jenkins J."/>
            <person name="Shu S."/>
            <person name="Yuan Y."/>
            <person name="Wessler S.R."/>
            <person name="Schmutz J."/>
            <person name="Willis J.H."/>
            <person name="Rokhsar D.S."/>
        </authorList>
    </citation>
    <scope>NUCLEOTIDE SEQUENCE [LARGE SCALE GENOMIC DNA]</scope>
    <source>
        <strain evidence="3">cv. DUN x IM62</strain>
    </source>
</reference>